<proteinExistence type="predicted"/>
<keyword evidence="2" id="KW-1185">Reference proteome</keyword>
<evidence type="ECO:0000313" key="1">
    <source>
        <dbReference type="EMBL" id="GBP35857.1"/>
    </source>
</evidence>
<dbReference type="AlphaFoldDB" id="A0A4C1VC62"/>
<reference evidence="1 2" key="1">
    <citation type="journal article" date="2019" name="Commun. Biol.">
        <title>The bagworm genome reveals a unique fibroin gene that provides high tensile strength.</title>
        <authorList>
            <person name="Kono N."/>
            <person name="Nakamura H."/>
            <person name="Ohtoshi R."/>
            <person name="Tomita M."/>
            <person name="Numata K."/>
            <person name="Arakawa K."/>
        </authorList>
    </citation>
    <scope>NUCLEOTIDE SEQUENCE [LARGE SCALE GENOMIC DNA]</scope>
</reference>
<sequence>MHQKRTLINHEPCVRTRQRSAPAVRRRSETIRQKWHWPAERTSARRPRLARGSYLPPRDPHRIVSTDPWSPLNYEPYGVCRESSDLKWTADENVLTLRIFVSFTSFFGPLAASKFVTFRIVT</sequence>
<dbReference type="EMBL" id="BGZK01000310">
    <property type="protein sequence ID" value="GBP35857.1"/>
    <property type="molecule type" value="Genomic_DNA"/>
</dbReference>
<gene>
    <name evidence="1" type="ORF">EVAR_27778_1</name>
</gene>
<evidence type="ECO:0000313" key="2">
    <source>
        <dbReference type="Proteomes" id="UP000299102"/>
    </source>
</evidence>
<comment type="caution">
    <text evidence="1">The sequence shown here is derived from an EMBL/GenBank/DDBJ whole genome shotgun (WGS) entry which is preliminary data.</text>
</comment>
<accession>A0A4C1VC62</accession>
<name>A0A4C1VC62_EUMVA</name>
<dbReference type="Proteomes" id="UP000299102">
    <property type="component" value="Unassembled WGS sequence"/>
</dbReference>
<organism evidence="1 2">
    <name type="scientific">Eumeta variegata</name>
    <name type="common">Bagworm moth</name>
    <name type="synonym">Eumeta japonica</name>
    <dbReference type="NCBI Taxonomy" id="151549"/>
    <lineage>
        <taxon>Eukaryota</taxon>
        <taxon>Metazoa</taxon>
        <taxon>Ecdysozoa</taxon>
        <taxon>Arthropoda</taxon>
        <taxon>Hexapoda</taxon>
        <taxon>Insecta</taxon>
        <taxon>Pterygota</taxon>
        <taxon>Neoptera</taxon>
        <taxon>Endopterygota</taxon>
        <taxon>Lepidoptera</taxon>
        <taxon>Glossata</taxon>
        <taxon>Ditrysia</taxon>
        <taxon>Tineoidea</taxon>
        <taxon>Psychidae</taxon>
        <taxon>Oiketicinae</taxon>
        <taxon>Eumeta</taxon>
    </lineage>
</organism>
<protein>
    <submittedName>
        <fullName evidence="1">Uncharacterized protein</fullName>
    </submittedName>
</protein>